<dbReference type="Pfam" id="PF07532">
    <property type="entry name" value="Big_4"/>
    <property type="match status" value="1"/>
</dbReference>
<dbReference type="AlphaFoldDB" id="A0A2U2MQN9"/>
<keyword evidence="3" id="KW-0378">Hydrolase</keyword>
<dbReference type="InterPro" id="IPR013320">
    <property type="entry name" value="ConA-like_dom_sf"/>
</dbReference>
<dbReference type="Gene3D" id="2.115.10.20">
    <property type="entry name" value="Glycosyl hydrolase domain, family 43"/>
    <property type="match status" value="1"/>
</dbReference>
<dbReference type="InterPro" id="IPR006710">
    <property type="entry name" value="Glyco_hydro_43"/>
</dbReference>
<dbReference type="PANTHER" id="PTHR43817:SF1">
    <property type="entry name" value="HYDROLASE, FAMILY 43, PUTATIVE (AFU_ORTHOLOGUE AFUA_3G01660)-RELATED"/>
    <property type="match status" value="1"/>
</dbReference>
<dbReference type="InterPro" id="IPR046780">
    <property type="entry name" value="aBig_2"/>
</dbReference>
<dbReference type="InterPro" id="IPR023296">
    <property type="entry name" value="Glyco_hydro_beta-prop_sf"/>
</dbReference>
<evidence type="ECO:0000256" key="4">
    <source>
        <dbReference type="ARBA" id="ARBA00023295"/>
    </source>
</evidence>
<evidence type="ECO:0000313" key="10">
    <source>
        <dbReference type="EMBL" id="PWG59161.1"/>
    </source>
</evidence>
<evidence type="ECO:0000256" key="3">
    <source>
        <dbReference type="ARBA" id="ARBA00022801"/>
    </source>
</evidence>
<organism evidence="10 11">
    <name type="scientific">Bifidobacterium catulorum</name>
    <dbReference type="NCBI Taxonomy" id="1630173"/>
    <lineage>
        <taxon>Bacteria</taxon>
        <taxon>Bacillati</taxon>
        <taxon>Actinomycetota</taxon>
        <taxon>Actinomycetes</taxon>
        <taxon>Bifidobacteriales</taxon>
        <taxon>Bifidobacteriaceae</taxon>
        <taxon>Bifidobacterium</taxon>
    </lineage>
</organism>
<feature type="domain" description="Atrophied bacterial Ig" evidence="9">
    <location>
        <begin position="280"/>
        <end position="347"/>
    </location>
</feature>
<accession>A0A2U2MQN9</accession>
<dbReference type="SUPFAM" id="SSF75005">
    <property type="entry name" value="Arabinanase/levansucrase/invertase"/>
    <property type="match status" value="1"/>
</dbReference>
<name>A0A2U2MQN9_9BIFI</name>
<dbReference type="PANTHER" id="PTHR43817">
    <property type="entry name" value="GLYCOSYL HYDROLASE"/>
    <property type="match status" value="1"/>
</dbReference>
<feature type="signal peptide" evidence="7">
    <location>
        <begin position="1"/>
        <end position="29"/>
    </location>
</feature>
<feature type="domain" description="Bacterial Ig-like" evidence="8">
    <location>
        <begin position="668"/>
        <end position="707"/>
    </location>
</feature>
<evidence type="ECO:0000256" key="5">
    <source>
        <dbReference type="SAM" id="MobiDB-lite"/>
    </source>
</evidence>
<comment type="similarity">
    <text evidence="1">Belongs to the glycosyl hydrolase 43 family.</text>
</comment>
<evidence type="ECO:0000259" key="8">
    <source>
        <dbReference type="Pfam" id="PF07532"/>
    </source>
</evidence>
<evidence type="ECO:0000256" key="1">
    <source>
        <dbReference type="ARBA" id="ARBA00009865"/>
    </source>
</evidence>
<evidence type="ECO:0000313" key="11">
    <source>
        <dbReference type="Proteomes" id="UP000245753"/>
    </source>
</evidence>
<keyword evidence="6" id="KW-0472">Membrane</keyword>
<protein>
    <submittedName>
        <fullName evidence="10">Uncharacterized protein</fullName>
    </submittedName>
</protein>
<feature type="compositionally biased region" description="Low complexity" evidence="5">
    <location>
        <begin position="1200"/>
        <end position="1216"/>
    </location>
</feature>
<feature type="compositionally biased region" description="Gly residues" evidence="5">
    <location>
        <begin position="1178"/>
        <end position="1199"/>
    </location>
</feature>
<dbReference type="InterPro" id="IPR011081">
    <property type="entry name" value="Big_4"/>
</dbReference>
<evidence type="ECO:0000256" key="7">
    <source>
        <dbReference type="SAM" id="SignalP"/>
    </source>
</evidence>
<dbReference type="RefSeq" id="WP_109137949.1">
    <property type="nucleotide sequence ID" value="NZ_QFFN01000033.1"/>
</dbReference>
<dbReference type="SUPFAM" id="SSF49899">
    <property type="entry name" value="Concanavalin A-like lectins/glucanases"/>
    <property type="match status" value="1"/>
</dbReference>
<dbReference type="GO" id="GO:0004553">
    <property type="term" value="F:hydrolase activity, hydrolyzing O-glycosyl compounds"/>
    <property type="evidence" value="ECO:0007669"/>
    <property type="project" value="InterPro"/>
</dbReference>
<reference evidence="10 11" key="1">
    <citation type="journal article" date="2018" name="Int. J. Syst. Evol. Microbiol.">
        <title>Bifidobacterium catulorum sp. nov., a novel taxon from the faeces of the baby common marmoset (Callithrix jacchus).</title>
        <authorList>
            <person name="Modesto M."/>
            <person name="Michelini S."/>
            <person name="Oki K."/>
            <person name="Biavati B."/>
            <person name="Watanabe K."/>
            <person name="Mattarelli P."/>
        </authorList>
    </citation>
    <scope>NUCLEOTIDE SEQUENCE [LARGE SCALE GENOMIC DNA]</scope>
    <source>
        <strain evidence="10 11">MRM 8.19</strain>
    </source>
</reference>
<dbReference type="Pfam" id="PF04616">
    <property type="entry name" value="Glyco_hydro_43"/>
    <property type="match status" value="1"/>
</dbReference>
<proteinExistence type="inferred from homology"/>
<dbReference type="GO" id="GO:0005975">
    <property type="term" value="P:carbohydrate metabolic process"/>
    <property type="evidence" value="ECO:0007669"/>
    <property type="project" value="InterPro"/>
</dbReference>
<feature type="chain" id="PRO_5015501080" evidence="7">
    <location>
        <begin position="30"/>
        <end position="1259"/>
    </location>
</feature>
<evidence type="ECO:0000256" key="2">
    <source>
        <dbReference type="ARBA" id="ARBA00022729"/>
    </source>
</evidence>
<feature type="region of interest" description="Disordered" evidence="5">
    <location>
        <begin position="1157"/>
        <end position="1228"/>
    </location>
</feature>
<keyword evidence="2 7" id="KW-0732">Signal</keyword>
<dbReference type="Gene3D" id="1.20.1270.70">
    <property type="entry name" value="Designed single chain three-helix bundle"/>
    <property type="match status" value="1"/>
</dbReference>
<comment type="caution">
    <text evidence="10">The sequence shown here is derived from an EMBL/GenBank/DDBJ whole genome shotgun (WGS) entry which is preliminary data.</text>
</comment>
<dbReference type="EMBL" id="QFFN01000033">
    <property type="protein sequence ID" value="PWG59161.1"/>
    <property type="molecule type" value="Genomic_DNA"/>
</dbReference>
<feature type="domain" description="Atrophied bacterial Ig" evidence="9">
    <location>
        <begin position="366"/>
        <end position="433"/>
    </location>
</feature>
<keyword evidence="4" id="KW-0326">Glycosidase</keyword>
<dbReference type="Gene3D" id="2.60.120.200">
    <property type="match status" value="1"/>
</dbReference>
<keyword evidence="6" id="KW-1133">Transmembrane helix</keyword>
<evidence type="ECO:0000259" key="9">
    <source>
        <dbReference type="Pfam" id="PF20578"/>
    </source>
</evidence>
<dbReference type="Proteomes" id="UP000245753">
    <property type="component" value="Unassembled WGS sequence"/>
</dbReference>
<evidence type="ECO:0000256" key="6">
    <source>
        <dbReference type="SAM" id="Phobius"/>
    </source>
</evidence>
<feature type="transmembrane region" description="Helical" evidence="6">
    <location>
        <begin position="1233"/>
        <end position="1254"/>
    </location>
</feature>
<gene>
    <name evidence="10" type="ORF">DF200_09035</name>
</gene>
<keyword evidence="6" id="KW-0812">Transmembrane</keyword>
<dbReference type="OrthoDB" id="9758923at2"/>
<sequence>MGFWRRTIGFTVGAATLAAGLLVPMTASAADAIAQPLIHYSFNTAPSGATIANEGTAAASDATLSGSGASVADGQITLNGSQTISVPTTALANQKDVTVSIWLKNNFGNGNTAATYIGAPQTSGSSYPTKGYWLLNPANPNGYTKSVMTTATAANPNGNPWGTEVGPGATNADTTGVKATDDMALYTTVINGTDGTMTFYRDGQKVGNDTYAIPSGGLTAYGDLVAYIAKSAYPDANSKLVVDDYAIYNNALSADDVAALYTSGAFEQAVNAVSLPKTATVDFALPATAGKAAVSWVVKSGSAITIDGGAAKVNRAAADAGNGEVTLTATFTIDGQTQTRDYTVTVADSQATLDDLAKNYDLGLSAAAADFTLPTEDSGAKITWQVVDGANAIAIDGDTARITRAKDDVTAKLKATFTVDAKTSSKTFDVRVIGEGGHLAVYPRGTDTATKENSRSQAVNLAAADKADGTFTPLNNGQPVVYPQYDNKTYARMASVLTFRMADGSVGILGEDANKPSNWMWFFTTKDFIHFDTSAAKFSTGLTGSPRPLNVTYDNVSKLYTLTYRDTVGGKTYTTTTKDFLAGSYSTAKETTATPAAATVKGLQDDAMNPTTLAVSAKDYDAVVKHYSRVVNTTVTLTRDGAKKDSATVKAGASADDVKAALDGVKATAAYTDGSTKSFNVNWNADDVKAVDTSKKGRKYTITGTVNQPTYNSPLVRERADPDMTYVPETGEYYLTGSYPMCNNNDPQGYDRVVLRHAKTINGLTTEQDKDADYDGHDCKVADNETTIWDEADSSFGRYIWAPELEKIGDSYYILFTASLTDNDKGVWNIRPVMLKFTGDLKAGDSLTDKTKWTLLGRVKAADGDNIAFSGFSLDMTHFTANGKDYLAWAQTAGVGDSSILVGQIDPNDPTQLISHEVVLTKPEYVWEKQNQTGGDTRVNEGPAVIKHDGKVYLFFSNAAVDTSYCLSYLTIDEDGDILNPDAWYKNKYPMLGASDFTDRMGTGHNSFSVDENGNPVIVYHARLNAEPVDGSSGNQLINGGLWDPRRHAFIKTVHFAADGTPVLNQTAGEELKDANKTVTFTITVEDDTVTVNKADLQKAYDAVKDYRAADYKAGWNAFVAARDAAAKVLADAAASQDDVNGALDALDAAVSGLKKADGNGGAVTPKPDPEPSDKPGSGSGNGSGGSGNGGVSGNGAGGADANANGNAGGADANGDQYGGNEQKSGSLSKTGVAVGAVALAAVALAGAGVAFTLRRRRV</sequence>
<keyword evidence="11" id="KW-1185">Reference proteome</keyword>
<dbReference type="Pfam" id="PF20578">
    <property type="entry name" value="aBig_2"/>
    <property type="match status" value="2"/>
</dbReference>